<dbReference type="SUPFAM" id="SSF55874">
    <property type="entry name" value="ATPase domain of HSP90 chaperone/DNA topoisomerase II/histidine kinase"/>
    <property type="match status" value="1"/>
</dbReference>
<evidence type="ECO:0000313" key="2">
    <source>
        <dbReference type="EMBL" id="MBK1444596.1"/>
    </source>
</evidence>
<keyword evidence="2" id="KW-0418">Kinase</keyword>
<protein>
    <submittedName>
        <fullName evidence="2">Sensor histidine kinase</fullName>
    </submittedName>
</protein>
<evidence type="ECO:0000313" key="3">
    <source>
        <dbReference type="Proteomes" id="UP000660083"/>
    </source>
</evidence>
<evidence type="ECO:0000259" key="1">
    <source>
        <dbReference type="Pfam" id="PF02518"/>
    </source>
</evidence>
<reference evidence="2" key="1">
    <citation type="submission" date="2020-12" db="EMBL/GenBank/DDBJ databases">
        <authorList>
            <person name="Chopjitt P."/>
        </authorList>
    </citation>
    <scope>NUCLEOTIDE SEQUENCE</scope>
    <source>
        <strain evidence="2">AP1</strain>
    </source>
</reference>
<organism evidence="2 3">
    <name type="scientific">Acinetobacter pittii</name>
    <name type="common">Acinetobacter genomosp. 3</name>
    <dbReference type="NCBI Taxonomy" id="48296"/>
    <lineage>
        <taxon>Bacteria</taxon>
        <taxon>Pseudomonadati</taxon>
        <taxon>Pseudomonadota</taxon>
        <taxon>Gammaproteobacteria</taxon>
        <taxon>Moraxellales</taxon>
        <taxon>Moraxellaceae</taxon>
        <taxon>Acinetobacter</taxon>
        <taxon>Acinetobacter calcoaceticus/baumannii complex</taxon>
    </lineage>
</organism>
<proteinExistence type="predicted"/>
<dbReference type="Gene3D" id="3.30.565.10">
    <property type="entry name" value="Histidine kinase-like ATPase, C-terminal domain"/>
    <property type="match status" value="1"/>
</dbReference>
<gene>
    <name evidence="2" type="ORF">JDA50_09135</name>
</gene>
<dbReference type="AlphaFoldDB" id="A0A8I1HEC7"/>
<dbReference type="InterPro" id="IPR036890">
    <property type="entry name" value="HATPase_C_sf"/>
</dbReference>
<name>A0A8I1HEC7_ACIPI</name>
<dbReference type="EMBL" id="JAEFCT010000006">
    <property type="protein sequence ID" value="MBK1444596.1"/>
    <property type="molecule type" value="Genomic_DNA"/>
</dbReference>
<dbReference type="InterPro" id="IPR003594">
    <property type="entry name" value="HATPase_dom"/>
</dbReference>
<dbReference type="GO" id="GO:0016301">
    <property type="term" value="F:kinase activity"/>
    <property type="evidence" value="ECO:0007669"/>
    <property type="project" value="UniProtKB-KW"/>
</dbReference>
<sequence>MLWNSLALKDSEIPLIFTEGWSSTISKDTGKSGSGLGMYIVKRLIELNNGHIAFEAVPNTLTKYSNNGLEILYQKHKIILTLG</sequence>
<dbReference type="Proteomes" id="UP000660083">
    <property type="component" value="Unassembled WGS sequence"/>
</dbReference>
<accession>A0A8I1HEC7</accession>
<feature type="domain" description="Histidine kinase/HSP90-like ATPase" evidence="1">
    <location>
        <begin position="10"/>
        <end position="59"/>
    </location>
</feature>
<dbReference type="Pfam" id="PF02518">
    <property type="entry name" value="HATPase_c"/>
    <property type="match status" value="1"/>
</dbReference>
<comment type="caution">
    <text evidence="2">The sequence shown here is derived from an EMBL/GenBank/DDBJ whole genome shotgun (WGS) entry which is preliminary data.</text>
</comment>
<keyword evidence="2" id="KW-0808">Transferase</keyword>
<dbReference type="RefSeq" id="WP_086378093.1">
    <property type="nucleotide sequence ID" value="NZ_CP029005.1"/>
</dbReference>